<accession>A0A1C3WWH1</accession>
<dbReference type="InterPro" id="IPR000086">
    <property type="entry name" value="NUDIX_hydrolase_dom"/>
</dbReference>
<keyword evidence="3" id="KW-0378">Hydrolase</keyword>
<keyword evidence="4" id="KW-0460">Magnesium</keyword>
<reference evidence="6 7" key="1">
    <citation type="submission" date="2016-08" db="EMBL/GenBank/DDBJ databases">
        <authorList>
            <person name="Seilhamer J.J."/>
        </authorList>
    </citation>
    <scope>NUCLEOTIDE SEQUENCE [LARGE SCALE GENOMIC DNA]</scope>
    <source>
        <strain evidence="6 7">P1-7</strain>
    </source>
</reference>
<proteinExistence type="predicted"/>
<evidence type="ECO:0000256" key="3">
    <source>
        <dbReference type="ARBA" id="ARBA00022801"/>
    </source>
</evidence>
<evidence type="ECO:0000313" key="7">
    <source>
        <dbReference type="Proteomes" id="UP000199205"/>
    </source>
</evidence>
<evidence type="ECO:0000256" key="1">
    <source>
        <dbReference type="ARBA" id="ARBA00001946"/>
    </source>
</evidence>
<dbReference type="PANTHER" id="PTHR12629">
    <property type="entry name" value="DIPHOSPHOINOSITOL POLYPHOSPHATE PHOSPHOHYDROLASE"/>
    <property type="match status" value="1"/>
</dbReference>
<dbReference type="AlphaFoldDB" id="A0A1C3WWH1"/>
<evidence type="ECO:0000259" key="5">
    <source>
        <dbReference type="PROSITE" id="PS51462"/>
    </source>
</evidence>
<gene>
    <name evidence="6" type="ORF">GA0061101_11889</name>
</gene>
<keyword evidence="2" id="KW-0479">Metal-binding</keyword>
<dbReference type="CDD" id="cd04666">
    <property type="entry name" value="NUDIX_DIPP2_like_Nudt4"/>
    <property type="match status" value="1"/>
</dbReference>
<dbReference type="GO" id="GO:0005737">
    <property type="term" value="C:cytoplasm"/>
    <property type="evidence" value="ECO:0007669"/>
    <property type="project" value="TreeGrafter"/>
</dbReference>
<evidence type="ECO:0000256" key="2">
    <source>
        <dbReference type="ARBA" id="ARBA00022723"/>
    </source>
</evidence>
<feature type="domain" description="Nudix hydrolase" evidence="5">
    <location>
        <begin position="23"/>
        <end position="156"/>
    </location>
</feature>
<organism evidence="6 7">
    <name type="scientific">Rhizobium lusitanum</name>
    <dbReference type="NCBI Taxonomy" id="293958"/>
    <lineage>
        <taxon>Bacteria</taxon>
        <taxon>Pseudomonadati</taxon>
        <taxon>Pseudomonadota</taxon>
        <taxon>Alphaproteobacteria</taxon>
        <taxon>Hyphomicrobiales</taxon>
        <taxon>Rhizobiaceae</taxon>
        <taxon>Rhizobium/Agrobacterium group</taxon>
        <taxon>Rhizobium</taxon>
    </lineage>
</organism>
<protein>
    <submittedName>
        <fullName evidence="6">8-oxo-dGTP pyrophosphatase MutT, NUDIX family</fullName>
    </submittedName>
</protein>
<dbReference type="PANTHER" id="PTHR12629:SF0">
    <property type="entry name" value="DIPHOSPHOINOSITOL-POLYPHOSPHATE DIPHOSPHATASE"/>
    <property type="match status" value="1"/>
</dbReference>
<name>A0A1C3WWH1_9HYPH</name>
<dbReference type="RefSeq" id="WP_312865301.1">
    <property type="nucleotide sequence ID" value="NZ_FMAF01000018.1"/>
</dbReference>
<evidence type="ECO:0000313" key="6">
    <source>
        <dbReference type="EMBL" id="SCB44226.1"/>
    </source>
</evidence>
<dbReference type="GO" id="GO:0046872">
    <property type="term" value="F:metal ion binding"/>
    <property type="evidence" value="ECO:0007669"/>
    <property type="project" value="UniProtKB-KW"/>
</dbReference>
<comment type="cofactor">
    <cofactor evidence="1">
        <name>Mg(2+)</name>
        <dbReference type="ChEBI" id="CHEBI:18420"/>
    </cofactor>
</comment>
<dbReference type="GO" id="GO:0016462">
    <property type="term" value="F:pyrophosphatase activity"/>
    <property type="evidence" value="ECO:0007669"/>
    <property type="project" value="InterPro"/>
</dbReference>
<dbReference type="Proteomes" id="UP000199205">
    <property type="component" value="Unassembled WGS sequence"/>
</dbReference>
<sequence>MKRSGSFLSELASHTDALFRGRAYEQYAAICYRKSAERDAPEVLVVTSRESGRWVVPKGWPIKGKKPHEVAAIEAFEEAGVRGKVKKKPFGYFTYVKQLDDGKDVPCVVELHLLEVAQIFQDFPERGQRRSEWVSFIEAASRVREPELKGLLLAAERKISKAKAKR</sequence>
<dbReference type="EMBL" id="FMAF01000018">
    <property type="protein sequence ID" value="SCB44226.1"/>
    <property type="molecule type" value="Genomic_DNA"/>
</dbReference>
<dbReference type="InterPro" id="IPR015797">
    <property type="entry name" value="NUDIX_hydrolase-like_dom_sf"/>
</dbReference>
<evidence type="ECO:0000256" key="4">
    <source>
        <dbReference type="ARBA" id="ARBA00022842"/>
    </source>
</evidence>
<dbReference type="InterPro" id="IPR047198">
    <property type="entry name" value="DDP-like_NUDIX"/>
</dbReference>
<dbReference type="PROSITE" id="PS51462">
    <property type="entry name" value="NUDIX"/>
    <property type="match status" value="1"/>
</dbReference>
<dbReference type="SUPFAM" id="SSF55811">
    <property type="entry name" value="Nudix"/>
    <property type="match status" value="1"/>
</dbReference>
<dbReference type="Gene3D" id="3.90.79.10">
    <property type="entry name" value="Nucleoside Triphosphate Pyrophosphohydrolase"/>
    <property type="match status" value="1"/>
</dbReference>